<protein>
    <submittedName>
        <fullName evidence="1">Uncharacterized protein</fullName>
    </submittedName>
</protein>
<sequence>MLNKFKVTFFLILLLLLLTVSLSAESRGVKVLKSLVVPGLSQIQDGHNYGYAMLSAEAGIISTLFYFNEEEKLKAQKYYEYAIKFAHIEPGKYDDQYYRNLSRYNSSGFEAGGYNAKIREEAMQLYPNDPVQQQAYIDEHCYPEEYSWNWDSLEHRRHYSQLRIQARDLQDYGKLTMGVLIVNHLISGIDALRYTGKEINPQVYLDIKDNQPLLMISFKW</sequence>
<comment type="caution">
    <text evidence="1">The sequence shown here is derived from an EMBL/GenBank/DDBJ whole genome shotgun (WGS) entry which is preliminary data.</text>
</comment>
<name>A0AC61QKD3_9BACT</name>
<keyword evidence="2" id="KW-1185">Reference proteome</keyword>
<dbReference type="Proteomes" id="UP000294588">
    <property type="component" value="Unassembled WGS sequence"/>
</dbReference>
<organism evidence="1 2">
    <name type="scientific">Candidatus Syntrophosphaera thermopropionivorans</name>
    <dbReference type="NCBI Taxonomy" id="2593015"/>
    <lineage>
        <taxon>Bacteria</taxon>
        <taxon>Pseudomonadati</taxon>
        <taxon>Candidatus Cloacimonadota</taxon>
        <taxon>Candidatus Cloacimonadia</taxon>
        <taxon>Candidatus Cloacimonadales</taxon>
        <taxon>Candidatus Cloacimonadaceae</taxon>
        <taxon>Candidatus Syntrophosphaera</taxon>
    </lineage>
</organism>
<evidence type="ECO:0000313" key="1">
    <source>
        <dbReference type="EMBL" id="TDF74148.1"/>
    </source>
</evidence>
<dbReference type="EMBL" id="SMOG01000002">
    <property type="protein sequence ID" value="TDF74148.1"/>
    <property type="molecule type" value="Genomic_DNA"/>
</dbReference>
<accession>A0AC61QKD3</accession>
<gene>
    <name evidence="1" type="ORF">E0946_01615</name>
</gene>
<evidence type="ECO:0000313" key="2">
    <source>
        <dbReference type="Proteomes" id="UP000294588"/>
    </source>
</evidence>
<reference evidence="1" key="1">
    <citation type="submission" date="2019-03" db="EMBL/GenBank/DDBJ databases">
        <title>Candidatus Syntrophosphaera thermopropionivorans: a novel player in syntrophic propionate oxidation during anaerobic digestion.</title>
        <authorList>
            <person name="Dyksma S."/>
        </authorList>
    </citation>
    <scope>NUCLEOTIDE SEQUENCE</scope>
    <source>
        <strain evidence="1">W5</strain>
    </source>
</reference>
<proteinExistence type="predicted"/>